<evidence type="ECO:0000313" key="3">
    <source>
        <dbReference type="EMBL" id="GBF41288.1"/>
    </source>
</evidence>
<dbReference type="AlphaFoldDB" id="A0A2P2D9P8"/>
<feature type="signal peptide" evidence="1">
    <location>
        <begin position="1"/>
        <end position="25"/>
    </location>
</feature>
<dbReference type="SMART" id="SM00257">
    <property type="entry name" value="LysM"/>
    <property type="match status" value="1"/>
</dbReference>
<feature type="domain" description="LysM" evidence="2">
    <location>
        <begin position="34"/>
        <end position="81"/>
    </location>
</feature>
<evidence type="ECO:0000256" key="1">
    <source>
        <dbReference type="SAM" id="SignalP"/>
    </source>
</evidence>
<reference evidence="4" key="1">
    <citation type="journal article" date="2019" name="Microbiol. Immunol.">
        <title>Molecular and phenotypic characterization of Leptospira johnsonii sp. nov., Leptospira ellinghausenii sp. nov. and Leptospira ryugenii sp. nov. isolated from soil and water in Japan.</title>
        <authorList>
            <person name="Masuzawa T."/>
            <person name="Saito M."/>
            <person name="Nakao R."/>
            <person name="Nikaido Y."/>
            <person name="Matsumoto M."/>
            <person name="Ogawa M."/>
            <person name="Yokoyama M."/>
            <person name="Hidaka Y."/>
            <person name="Tomita J."/>
            <person name="Sakakibara K."/>
            <person name="Suzuki K."/>
            <person name="Yasuda S."/>
            <person name="Sato H."/>
            <person name="Yamaguchi M."/>
            <person name="Yoshida S.I."/>
            <person name="Koizumi N."/>
            <person name="Kawamura Y."/>
        </authorList>
    </citation>
    <scope>NUCLEOTIDE SEQUENCE [LARGE SCALE GENOMIC DNA]</scope>
    <source>
        <strain evidence="4">E18</strain>
    </source>
</reference>
<keyword evidence="1" id="KW-0732">Signal</keyword>
<name>A0A2P2D9P8_9LEPT</name>
<dbReference type="Gene3D" id="3.10.350.10">
    <property type="entry name" value="LysM domain"/>
    <property type="match status" value="1"/>
</dbReference>
<organism evidence="3 4">
    <name type="scientific">Leptospira ellinghausenii</name>
    <dbReference type="NCBI Taxonomy" id="1917822"/>
    <lineage>
        <taxon>Bacteria</taxon>
        <taxon>Pseudomonadati</taxon>
        <taxon>Spirochaetota</taxon>
        <taxon>Spirochaetia</taxon>
        <taxon>Leptospirales</taxon>
        <taxon>Leptospiraceae</taxon>
        <taxon>Leptospira</taxon>
    </lineage>
</organism>
<keyword evidence="4" id="KW-1185">Reference proteome</keyword>
<accession>A0A2P2D9P8</accession>
<dbReference type="PROSITE" id="PS51782">
    <property type="entry name" value="LYSM"/>
    <property type="match status" value="1"/>
</dbReference>
<dbReference type="PANTHER" id="PTHR38731:SF1">
    <property type="entry name" value="FECR PROTEIN DOMAIN-CONTAINING PROTEIN"/>
    <property type="match status" value="1"/>
</dbReference>
<dbReference type="Pfam" id="PF01476">
    <property type="entry name" value="LysM"/>
    <property type="match status" value="1"/>
</dbReference>
<sequence length="264" mass="29059">MNMRKSIVHTILVLIIMFCQFPVMAEPDAALEPITITVQKGETLSLISERHLSDPKRWPELLKYNKIPNPDLIKPGLSLVVPVFLRKSVVGVTEFVMGQVEWNGTGGKGPWTPLKLGQELHPNDQIKTNGKGKTDIHINQVGMVRILNNSHFEVRGEDKKGGPVTVALFKGSLDAKVTKSDPPTTNHKFNIVSPSSTAGVRGTEFRVELDEKLSSTISCFEGVVDVNAQGKTVELTQGMATFVEKGKSPVQPYKIPEAPRIKEE</sequence>
<gene>
    <name evidence="3" type="ORF">LPTSP2_05600</name>
</gene>
<dbReference type="InterPro" id="IPR036779">
    <property type="entry name" value="LysM_dom_sf"/>
</dbReference>
<dbReference type="PANTHER" id="PTHR38731">
    <property type="entry name" value="LIPL45-RELATED LIPOPROTEIN-RELATED"/>
    <property type="match status" value="1"/>
</dbReference>
<dbReference type="SUPFAM" id="SSF54106">
    <property type="entry name" value="LysM domain"/>
    <property type="match status" value="1"/>
</dbReference>
<dbReference type="Pfam" id="PF04773">
    <property type="entry name" value="FecR"/>
    <property type="match status" value="1"/>
</dbReference>
<evidence type="ECO:0000313" key="4">
    <source>
        <dbReference type="Proteomes" id="UP000245206"/>
    </source>
</evidence>
<dbReference type="Proteomes" id="UP000245206">
    <property type="component" value="Unassembled WGS sequence"/>
</dbReference>
<dbReference type="CDD" id="cd00118">
    <property type="entry name" value="LysM"/>
    <property type="match status" value="1"/>
</dbReference>
<evidence type="ECO:0000259" key="2">
    <source>
        <dbReference type="PROSITE" id="PS51782"/>
    </source>
</evidence>
<dbReference type="EMBL" id="BFAZ01000003">
    <property type="protein sequence ID" value="GBF41288.1"/>
    <property type="molecule type" value="Genomic_DNA"/>
</dbReference>
<dbReference type="Gene3D" id="2.60.120.1440">
    <property type="match status" value="1"/>
</dbReference>
<dbReference type="InterPro" id="IPR018392">
    <property type="entry name" value="LysM"/>
</dbReference>
<protein>
    <submittedName>
        <fullName evidence="3">LipL45-like protein</fullName>
    </submittedName>
</protein>
<comment type="caution">
    <text evidence="3">The sequence shown here is derived from an EMBL/GenBank/DDBJ whole genome shotgun (WGS) entry which is preliminary data.</text>
</comment>
<proteinExistence type="predicted"/>
<dbReference type="InterPro" id="IPR006860">
    <property type="entry name" value="FecR"/>
</dbReference>
<feature type="chain" id="PRO_5015128472" evidence="1">
    <location>
        <begin position="26"/>
        <end position="264"/>
    </location>
</feature>